<feature type="non-terminal residue" evidence="2">
    <location>
        <position position="125"/>
    </location>
</feature>
<reference evidence="2" key="1">
    <citation type="submission" date="2023-03" db="EMBL/GenBank/DDBJ databases">
        <title>Massive genome expansion in bonnet fungi (Mycena s.s.) driven by repeated elements and novel gene families across ecological guilds.</title>
        <authorList>
            <consortium name="Lawrence Berkeley National Laboratory"/>
            <person name="Harder C.B."/>
            <person name="Miyauchi S."/>
            <person name="Viragh M."/>
            <person name="Kuo A."/>
            <person name="Thoen E."/>
            <person name="Andreopoulos B."/>
            <person name="Lu D."/>
            <person name="Skrede I."/>
            <person name="Drula E."/>
            <person name="Henrissat B."/>
            <person name="Morin E."/>
            <person name="Kohler A."/>
            <person name="Barry K."/>
            <person name="LaButti K."/>
            <person name="Morin E."/>
            <person name="Salamov A."/>
            <person name="Lipzen A."/>
            <person name="Mereny Z."/>
            <person name="Hegedus B."/>
            <person name="Baldrian P."/>
            <person name="Stursova M."/>
            <person name="Weitz H."/>
            <person name="Taylor A."/>
            <person name="Grigoriev I.V."/>
            <person name="Nagy L.G."/>
            <person name="Martin F."/>
            <person name="Kauserud H."/>
        </authorList>
    </citation>
    <scope>NUCLEOTIDE SEQUENCE</scope>
    <source>
        <strain evidence="2">CBHHK188m</strain>
    </source>
</reference>
<feature type="coiled-coil region" evidence="1">
    <location>
        <begin position="1"/>
        <end position="28"/>
    </location>
</feature>
<proteinExistence type="predicted"/>
<accession>A0AAD7IR25</accession>
<feature type="non-terminal residue" evidence="2">
    <location>
        <position position="1"/>
    </location>
</feature>
<name>A0AAD7IR25_9AGAR</name>
<dbReference type="AlphaFoldDB" id="A0AAD7IR25"/>
<organism evidence="2 3">
    <name type="scientific">Mycena maculata</name>
    <dbReference type="NCBI Taxonomy" id="230809"/>
    <lineage>
        <taxon>Eukaryota</taxon>
        <taxon>Fungi</taxon>
        <taxon>Dikarya</taxon>
        <taxon>Basidiomycota</taxon>
        <taxon>Agaricomycotina</taxon>
        <taxon>Agaricomycetes</taxon>
        <taxon>Agaricomycetidae</taxon>
        <taxon>Agaricales</taxon>
        <taxon>Marasmiineae</taxon>
        <taxon>Mycenaceae</taxon>
        <taxon>Mycena</taxon>
    </lineage>
</organism>
<evidence type="ECO:0000313" key="3">
    <source>
        <dbReference type="Proteomes" id="UP001215280"/>
    </source>
</evidence>
<sequence length="125" mass="14144">VQELEARLERISTDIDLQRQVLKKLEHNKALIQCQLNSVRDPVARVPLEISSEIFVQSLSPHPEPGSQNIPMLLLNVCSTWTTIALSTPRLWSAIHIDFPQAQGFEQVLDTWLQRAGNHPLSMSL</sequence>
<evidence type="ECO:0000313" key="2">
    <source>
        <dbReference type="EMBL" id="KAJ7748743.1"/>
    </source>
</evidence>
<evidence type="ECO:0008006" key="4">
    <source>
        <dbReference type="Google" id="ProtNLM"/>
    </source>
</evidence>
<dbReference type="Proteomes" id="UP001215280">
    <property type="component" value="Unassembled WGS sequence"/>
</dbReference>
<protein>
    <recommendedName>
        <fullName evidence="4">F-box domain-containing protein</fullName>
    </recommendedName>
</protein>
<dbReference type="EMBL" id="JARJLG010000088">
    <property type="protein sequence ID" value="KAJ7748743.1"/>
    <property type="molecule type" value="Genomic_DNA"/>
</dbReference>
<evidence type="ECO:0000256" key="1">
    <source>
        <dbReference type="SAM" id="Coils"/>
    </source>
</evidence>
<gene>
    <name evidence="2" type="ORF">DFH07DRAFT_721514</name>
</gene>
<keyword evidence="3" id="KW-1185">Reference proteome</keyword>
<keyword evidence="1" id="KW-0175">Coiled coil</keyword>
<comment type="caution">
    <text evidence="2">The sequence shown here is derived from an EMBL/GenBank/DDBJ whole genome shotgun (WGS) entry which is preliminary data.</text>
</comment>